<comment type="caution">
    <text evidence="1">The sequence shown here is derived from an EMBL/GenBank/DDBJ whole genome shotgun (WGS) entry which is preliminary data.</text>
</comment>
<organism evidence="1 2">
    <name type="scientific">Paracoccus onubensis</name>
    <dbReference type="NCBI Taxonomy" id="1675788"/>
    <lineage>
        <taxon>Bacteria</taxon>
        <taxon>Pseudomonadati</taxon>
        <taxon>Pseudomonadota</taxon>
        <taxon>Alphaproteobacteria</taxon>
        <taxon>Rhodobacterales</taxon>
        <taxon>Paracoccaceae</taxon>
        <taxon>Paracoccus</taxon>
    </lineage>
</organism>
<evidence type="ECO:0000313" key="1">
    <source>
        <dbReference type="EMBL" id="RJE82878.1"/>
    </source>
</evidence>
<dbReference type="SUPFAM" id="SSF117856">
    <property type="entry name" value="AF0104/ALDC/Ptd012-like"/>
    <property type="match status" value="2"/>
</dbReference>
<reference evidence="2" key="1">
    <citation type="submission" date="2018-09" db="EMBL/GenBank/DDBJ databases">
        <title>Acidovorax cavernicola nov. sp. isolated from Gruta de las Maravillas (Aracena, Spain).</title>
        <authorList>
            <person name="Jurado V."/>
            <person name="Gutierrez-Patricio S."/>
            <person name="Gonzalez-Pimentel J.L."/>
            <person name="Miller A.Z."/>
            <person name="Laiz L."/>
            <person name="Saiz-Jimenez C."/>
        </authorList>
    </citation>
    <scope>NUCLEOTIDE SEQUENCE [LARGE SCALE GENOMIC DNA]</scope>
    <source>
        <strain evidence="2">1011MAR3C25</strain>
    </source>
</reference>
<keyword evidence="2" id="KW-1185">Reference proteome</keyword>
<name>A0A418SPL8_9RHOB</name>
<dbReference type="Proteomes" id="UP000284202">
    <property type="component" value="Unassembled WGS sequence"/>
</dbReference>
<sequence length="273" mass="29121">MQGPELAEPLRHPGPADGPRLMLAGSRIEERVVTLAAGIPLEIAIAEALNGADSAWIRFADGHGDLRFVLPDRATDGLHGAWYSTPRDSADTPLYRAGIVWGWREGRVFGHCHGLWGGTMGHLLLDASQLTRPVRARAMLFPDARFTASEDAETAFTLFKPEGHVNDRADAALLRLAPHIDLCDGITDAVRKLGWARAQVEGIGSLNTACFADGSILDSHASEFLISDGVATGFRADIAIDIVGIGGIRAAGLLRPGANPICVTAEIILLRRA</sequence>
<evidence type="ECO:0000313" key="2">
    <source>
        <dbReference type="Proteomes" id="UP000284202"/>
    </source>
</evidence>
<accession>A0A418SPL8</accession>
<protein>
    <recommendedName>
        <fullName evidence="3">DUF296 domain-containing protein</fullName>
    </recommendedName>
</protein>
<gene>
    <name evidence="1" type="ORF">D3P04_17690</name>
</gene>
<dbReference type="AlphaFoldDB" id="A0A418SPL8"/>
<evidence type="ECO:0008006" key="3">
    <source>
        <dbReference type="Google" id="ProtNLM"/>
    </source>
</evidence>
<proteinExistence type="predicted"/>
<dbReference type="EMBL" id="QZCG01000013">
    <property type="protein sequence ID" value="RJE82878.1"/>
    <property type="molecule type" value="Genomic_DNA"/>
</dbReference>